<organism evidence="1 2">
    <name type="scientific">Cephus cinctus</name>
    <name type="common">Wheat stem sawfly</name>
    <dbReference type="NCBI Taxonomy" id="211228"/>
    <lineage>
        <taxon>Eukaryota</taxon>
        <taxon>Metazoa</taxon>
        <taxon>Ecdysozoa</taxon>
        <taxon>Arthropoda</taxon>
        <taxon>Hexapoda</taxon>
        <taxon>Insecta</taxon>
        <taxon>Pterygota</taxon>
        <taxon>Neoptera</taxon>
        <taxon>Endopterygota</taxon>
        <taxon>Hymenoptera</taxon>
        <taxon>Cephoidea</taxon>
        <taxon>Cephidae</taxon>
        <taxon>Cephus</taxon>
    </lineage>
</organism>
<dbReference type="Proteomes" id="UP000694920">
    <property type="component" value="Unplaced"/>
</dbReference>
<dbReference type="Gene3D" id="2.10.90.10">
    <property type="entry name" value="Cystine-knot cytokines"/>
    <property type="match status" value="1"/>
</dbReference>
<reference evidence="2" key="1">
    <citation type="submission" date="2025-08" db="UniProtKB">
        <authorList>
            <consortium name="RefSeq"/>
        </authorList>
    </citation>
    <scope>IDENTIFICATION</scope>
</reference>
<accession>A0AAJ7BS26</accession>
<dbReference type="SUPFAM" id="SSF57501">
    <property type="entry name" value="Cystine-knot cytokines"/>
    <property type="match status" value="1"/>
</dbReference>
<dbReference type="AlphaFoldDB" id="A0AAJ7BS26"/>
<proteinExistence type="predicted"/>
<protein>
    <submittedName>
        <fullName evidence="2">Balbiani ring protein 3</fullName>
    </submittedName>
</protein>
<keyword evidence="1" id="KW-1185">Reference proteome</keyword>
<sequence length="220" mass="25267">MKSALVILVVSMNLYSIIVRAIFVDPYYDIFRRYPNRDNSDIITDCKKASIEWKNNMKIAECNLRETLVKIPNNDTDDHYAPDHVLVNRCSGIAVSPRACVPKKVQKKNFVVKKSSEHFKLCHNVQVEEHTKCGFGCIVGKNDCNEKQEYREDSCGCVCINVEEMNECRKSNNMMWDEKECSCICNLHDPCGTGNKWVPDMCKCVKIMKSDNNYIGLVTY</sequence>
<dbReference type="GeneID" id="107266744"/>
<dbReference type="RefSeq" id="XP_015593018.1">
    <property type="nucleotide sequence ID" value="XM_015737532.2"/>
</dbReference>
<evidence type="ECO:0000313" key="1">
    <source>
        <dbReference type="Proteomes" id="UP000694920"/>
    </source>
</evidence>
<dbReference type="KEGG" id="ccin:107266744"/>
<dbReference type="InterPro" id="IPR029034">
    <property type="entry name" value="Cystine-knot_cytokine"/>
</dbReference>
<gene>
    <name evidence="2" type="primary">LOC107266744</name>
</gene>
<evidence type="ECO:0000313" key="2">
    <source>
        <dbReference type="RefSeq" id="XP_015593018.1"/>
    </source>
</evidence>
<name>A0AAJ7BS26_CEPCN</name>